<dbReference type="Proteomes" id="UP000610558">
    <property type="component" value="Unassembled WGS sequence"/>
</dbReference>
<dbReference type="InterPro" id="IPR038590">
    <property type="entry name" value="YaeQ_sf"/>
</dbReference>
<dbReference type="SMART" id="SM01322">
    <property type="entry name" value="YaeQ"/>
    <property type="match status" value="1"/>
</dbReference>
<dbReference type="Gene3D" id="3.10.640.10">
    <property type="entry name" value="Restriction endonuclease-like alpha-beta roll domain"/>
    <property type="match status" value="1"/>
</dbReference>
<dbReference type="PIRSF" id="PIRSF011484">
    <property type="entry name" value="YaeQ"/>
    <property type="match status" value="1"/>
</dbReference>
<sequence>MALTATIFKAAVDISDIRRHYYRQHRLTLARHPSETDERMMLRLLAFALFANEELHFSRGLSNDDEPDLWQKSLSGEIELWIELGQPSEKRLKRALGLSKHVVILNYGGQEVQNWQQQFAATIQRESKLTVLSFSPQQSRALAELAQRNLSCQFTFDESSIWVSSQDSTIELQPLWQTEVFLPESSH</sequence>
<accession>A0A927GWB1</accession>
<organism evidence="1 2">
    <name type="scientific">Spongiibacter pelagi</name>
    <dbReference type="NCBI Taxonomy" id="2760804"/>
    <lineage>
        <taxon>Bacteria</taxon>
        <taxon>Pseudomonadati</taxon>
        <taxon>Pseudomonadota</taxon>
        <taxon>Gammaproteobacteria</taxon>
        <taxon>Cellvibrionales</taxon>
        <taxon>Spongiibacteraceae</taxon>
        <taxon>Spongiibacter</taxon>
    </lineage>
</organism>
<dbReference type="PANTHER" id="PTHR38784:SF1">
    <property type="entry name" value="SUCROSE PHOSPHORYLASE"/>
    <property type="match status" value="1"/>
</dbReference>
<dbReference type="RefSeq" id="WP_190762908.1">
    <property type="nucleotide sequence ID" value="NZ_JACXLD010000002.1"/>
</dbReference>
<keyword evidence="2" id="KW-1185">Reference proteome</keyword>
<evidence type="ECO:0000313" key="2">
    <source>
        <dbReference type="Proteomes" id="UP000610558"/>
    </source>
</evidence>
<dbReference type="PANTHER" id="PTHR38784">
    <property type="entry name" value="SUCROSE PHOSPHORYLASE"/>
    <property type="match status" value="1"/>
</dbReference>
<proteinExistence type="predicted"/>
<dbReference type="InterPro" id="IPR011335">
    <property type="entry name" value="Restrct_endonuc-II-like"/>
</dbReference>
<reference evidence="1" key="1">
    <citation type="submission" date="2020-09" db="EMBL/GenBank/DDBJ databases">
        <authorList>
            <person name="Yoon J.-W."/>
        </authorList>
    </citation>
    <scope>NUCLEOTIDE SEQUENCE</scope>
    <source>
        <strain evidence="1">KMU-158</strain>
    </source>
</reference>
<name>A0A927GWB1_9GAMM</name>
<gene>
    <name evidence="1" type="ORF">IB286_04420</name>
</gene>
<evidence type="ECO:0000313" key="1">
    <source>
        <dbReference type="EMBL" id="MBD2858244.1"/>
    </source>
</evidence>
<dbReference type="InterPro" id="IPR009822">
    <property type="entry name" value="YaeQ"/>
</dbReference>
<protein>
    <submittedName>
        <fullName evidence="1">YaeQ family protein</fullName>
    </submittedName>
</protein>
<dbReference type="EMBL" id="JACXLD010000002">
    <property type="protein sequence ID" value="MBD2858244.1"/>
    <property type="molecule type" value="Genomic_DNA"/>
</dbReference>
<comment type="caution">
    <text evidence="1">The sequence shown here is derived from an EMBL/GenBank/DDBJ whole genome shotgun (WGS) entry which is preliminary data.</text>
</comment>
<dbReference type="Pfam" id="PF07152">
    <property type="entry name" value="YaeQ"/>
    <property type="match status" value="1"/>
</dbReference>
<dbReference type="SUPFAM" id="SSF52980">
    <property type="entry name" value="Restriction endonuclease-like"/>
    <property type="match status" value="1"/>
</dbReference>
<dbReference type="AlphaFoldDB" id="A0A927GWB1"/>